<dbReference type="OrthoDB" id="4524275at2759"/>
<proteinExistence type="predicted"/>
<dbReference type="Proteomes" id="UP000054383">
    <property type="component" value="Unassembled WGS sequence"/>
</dbReference>
<accession>A0A0U1M9W1</accession>
<dbReference type="PANTHER" id="PTHR37490">
    <property type="entry name" value="EXPRESSED PROTEIN"/>
    <property type="match status" value="1"/>
</dbReference>
<evidence type="ECO:0000313" key="2">
    <source>
        <dbReference type="EMBL" id="CRG91831.1"/>
    </source>
</evidence>
<dbReference type="AlphaFoldDB" id="A0A0U1M9W1"/>
<evidence type="ECO:0000256" key="1">
    <source>
        <dbReference type="SAM" id="MobiDB-lite"/>
    </source>
</evidence>
<dbReference type="EMBL" id="CVMT01000010">
    <property type="protein sequence ID" value="CRG91831.1"/>
    <property type="molecule type" value="Genomic_DNA"/>
</dbReference>
<dbReference type="STRING" id="28573.A0A0U1M9W1"/>
<evidence type="ECO:0000313" key="3">
    <source>
        <dbReference type="Proteomes" id="UP000054383"/>
    </source>
</evidence>
<organism evidence="2 3">
    <name type="scientific">Talaromyces islandicus</name>
    <name type="common">Penicillium islandicum</name>
    <dbReference type="NCBI Taxonomy" id="28573"/>
    <lineage>
        <taxon>Eukaryota</taxon>
        <taxon>Fungi</taxon>
        <taxon>Dikarya</taxon>
        <taxon>Ascomycota</taxon>
        <taxon>Pezizomycotina</taxon>
        <taxon>Eurotiomycetes</taxon>
        <taxon>Eurotiomycetidae</taxon>
        <taxon>Eurotiales</taxon>
        <taxon>Trichocomaceae</taxon>
        <taxon>Talaromyces</taxon>
        <taxon>Talaromyces sect. Islandici</taxon>
    </lineage>
</organism>
<dbReference type="Pfam" id="PF11913">
    <property type="entry name" value="DUF3431"/>
    <property type="match status" value="1"/>
</dbReference>
<name>A0A0U1M9W1_TALIS</name>
<keyword evidence="3" id="KW-1185">Reference proteome</keyword>
<reference evidence="2 3" key="1">
    <citation type="submission" date="2015-04" db="EMBL/GenBank/DDBJ databases">
        <authorList>
            <person name="Syromyatnikov M.Y."/>
            <person name="Popov V.N."/>
        </authorList>
    </citation>
    <scope>NUCLEOTIDE SEQUENCE [LARGE SCALE GENOMIC DNA]</scope>
    <source>
        <strain evidence="2">WF-38-12</strain>
    </source>
</reference>
<gene>
    <name evidence="2" type="ORF">PISL3812_08885</name>
</gene>
<dbReference type="PANTHER" id="PTHR37490:SF3">
    <property type="entry name" value="DUF3431 DOMAIN CONTAINING PROTEIN"/>
    <property type="match status" value="1"/>
</dbReference>
<feature type="region of interest" description="Disordered" evidence="1">
    <location>
        <begin position="318"/>
        <end position="345"/>
    </location>
</feature>
<sequence length="358" mass="41000">MAQEKGLFCAAKRERLPTIHEDCCTNPEPSPKRSSCFHFFSYTGIILCLLLIGRKTVTYTGIFPNNPSRILHPSLCHTTPNKLELVLSTTRGGNISWVHDHLSSWPSNIYRLDDPHALSPSVPSTKGGEAMAYLTFIIDRYRTLPDVTVFLHDKRYIWSNDNPLYDNVISVVDLQTAFVQSAGYVNLRCALKWGCPAQLEPAQLMREKKINTSQPAAMEYPFEFINLFPDVELPEVVGVPTGNQFAVSRDKILERPREDYIKYRQWLMKTSLEDEVANKILEYSWHNSSPIVIVTALHNYERQKGENPTCCLFNKPHGQQKVDEETPKGRSYYGTAKNAKSEDFEPRLRTPYNVHKFQ</sequence>
<protein>
    <submittedName>
        <fullName evidence="2">Uncharacterized protein</fullName>
    </submittedName>
</protein>
<dbReference type="InterPro" id="IPR021838">
    <property type="entry name" value="DUF3431"/>
</dbReference>